<feature type="transmembrane region" description="Helical" evidence="1">
    <location>
        <begin position="189"/>
        <end position="209"/>
    </location>
</feature>
<keyword evidence="1" id="KW-1133">Transmembrane helix</keyword>
<feature type="transmembrane region" description="Helical" evidence="1">
    <location>
        <begin position="468"/>
        <end position="489"/>
    </location>
</feature>
<feature type="transmembrane region" description="Helical" evidence="1">
    <location>
        <begin position="291"/>
        <end position="318"/>
    </location>
</feature>
<organism evidence="2 3">
    <name type="scientific">Candidatus Woesebacteria bacterium RBG_13_46_13</name>
    <dbReference type="NCBI Taxonomy" id="1802479"/>
    <lineage>
        <taxon>Bacteria</taxon>
        <taxon>Candidatus Woeseibacteriota</taxon>
    </lineage>
</organism>
<feature type="transmembrane region" description="Helical" evidence="1">
    <location>
        <begin position="495"/>
        <end position="517"/>
    </location>
</feature>
<feature type="transmembrane region" description="Helical" evidence="1">
    <location>
        <begin position="42"/>
        <end position="61"/>
    </location>
</feature>
<dbReference type="Proteomes" id="UP000176778">
    <property type="component" value="Unassembled WGS sequence"/>
</dbReference>
<evidence type="ECO:0000256" key="1">
    <source>
        <dbReference type="SAM" id="Phobius"/>
    </source>
</evidence>
<evidence type="ECO:0000313" key="2">
    <source>
        <dbReference type="EMBL" id="OGM09407.1"/>
    </source>
</evidence>
<reference evidence="2 3" key="1">
    <citation type="journal article" date="2016" name="Nat. Commun.">
        <title>Thousands of microbial genomes shed light on interconnected biogeochemical processes in an aquifer system.</title>
        <authorList>
            <person name="Anantharaman K."/>
            <person name="Brown C.T."/>
            <person name="Hug L.A."/>
            <person name="Sharon I."/>
            <person name="Castelle C.J."/>
            <person name="Probst A.J."/>
            <person name="Thomas B.C."/>
            <person name="Singh A."/>
            <person name="Wilkins M.J."/>
            <person name="Karaoz U."/>
            <person name="Brodie E.L."/>
            <person name="Williams K.H."/>
            <person name="Hubbard S.S."/>
            <person name="Banfield J.F."/>
        </authorList>
    </citation>
    <scope>NUCLEOTIDE SEQUENCE [LARGE SCALE GENOMIC DNA]</scope>
</reference>
<keyword evidence="1" id="KW-0812">Transmembrane</keyword>
<feature type="transmembrane region" description="Helical" evidence="1">
    <location>
        <begin position="330"/>
        <end position="348"/>
    </location>
</feature>
<feature type="transmembrane region" description="Helical" evidence="1">
    <location>
        <begin position="266"/>
        <end position="284"/>
    </location>
</feature>
<feature type="transmembrane region" description="Helical" evidence="1">
    <location>
        <begin position="6"/>
        <end position="30"/>
    </location>
</feature>
<name>A0A1F7X337_9BACT</name>
<comment type="caution">
    <text evidence="2">The sequence shown here is derived from an EMBL/GenBank/DDBJ whole genome shotgun (WGS) entry which is preliminary data.</text>
</comment>
<evidence type="ECO:0008006" key="4">
    <source>
        <dbReference type="Google" id="ProtNLM"/>
    </source>
</evidence>
<keyword evidence="1" id="KW-0472">Membrane</keyword>
<dbReference type="AlphaFoldDB" id="A0A1F7X337"/>
<accession>A0A1F7X337</accession>
<proteinExistence type="predicted"/>
<protein>
    <recommendedName>
        <fullName evidence="4">Glycosyltransferase RgtA/B/C/D-like domain-containing protein</fullName>
    </recommendedName>
</protein>
<dbReference type="EMBL" id="MGFR01000005">
    <property type="protein sequence ID" value="OGM09407.1"/>
    <property type="molecule type" value="Genomic_DNA"/>
</dbReference>
<feature type="transmembrane region" description="Helical" evidence="1">
    <location>
        <begin position="437"/>
        <end position="456"/>
    </location>
</feature>
<feature type="transmembrane region" description="Helical" evidence="1">
    <location>
        <begin position="405"/>
        <end position="425"/>
    </location>
</feature>
<gene>
    <name evidence="2" type="ORF">A2Y68_00340</name>
</gene>
<dbReference type="STRING" id="1802479.A2Y68_00340"/>
<feature type="transmembrane region" description="Helical" evidence="1">
    <location>
        <begin position="100"/>
        <end position="118"/>
    </location>
</feature>
<evidence type="ECO:0000313" key="3">
    <source>
        <dbReference type="Proteomes" id="UP000176778"/>
    </source>
</evidence>
<sequence>MQGAYFILNLLLFVGTSFVFFVIPGVYILAIAFPKLSPWEKFIYGTVVGLVLFTLVSYLLLLINFPLAIFVVYAIFDLVAAKQTLALFKQLTLPSKKWGMVIVLVFALGILGQLLVIAPSGTFVEGALVFWGSHAHDASWHIALMNEMNKGFPLQNPVFAGERLINYHFFSDVAPAIFNKFLKLPALDLYFRFFPLLESLLLGASAYFLTKKLGKSTLAGIWGVIFVYFGGSFGYMVTLLQGRGVGGESLFWATQIQSSIANPPQIISDFLVLTVLFLLISFLAKPKLLPGIVIALAVGVLATFKVYAAIPVLGALAIASVWRLAREKKIDLFAVTLTAGALTAGLYLPNTKASTAFLIFQPWWFVRTMVVEPSRLNWIDLELRRQFYLDRGGVRSILRIIEYESVALIIFFFGNLGTRALGFWQAIGSAKNYFSDYFSQIFASIMIISFILPLLFLQKGVAGNTAQFLQYFLLLFGISAAIAISKFLGKIKNPILGLAISLAIIALSAPTQMAQIVDFYKRAPFAKISPEELSALSLIKKDFKSDTVVMTPPYNQYVDLKTAIPDIWDWSDSGYVSAFSGKETYISDIEQVDVMGYDYKERLSFQEKIFLEPSAQVLAEKLKEKGISVLYFPQQLKPKADYDTKFFDKIVENRKVEVWIVK</sequence>
<feature type="transmembrane region" description="Helical" evidence="1">
    <location>
        <begin position="221"/>
        <end position="240"/>
    </location>
</feature>